<dbReference type="Proteomes" id="UP001231649">
    <property type="component" value="Chromosome 22"/>
</dbReference>
<comment type="caution">
    <text evidence="1">The sequence shown here is derived from an EMBL/GenBank/DDBJ whole genome shotgun (WGS) entry which is preliminary data.</text>
</comment>
<evidence type="ECO:0000313" key="2">
    <source>
        <dbReference type="Proteomes" id="UP001231649"/>
    </source>
</evidence>
<dbReference type="EMBL" id="CM056798">
    <property type="protein sequence ID" value="KAJ8711840.1"/>
    <property type="molecule type" value="Genomic_DNA"/>
</dbReference>
<name>A0ACC2QC52_9NEOP</name>
<sequence length="511" mass="58001">MKKTETKNKNVTIADKASADPHKVQNEKSKKCLVSTTQVIETETTTNYTPKEFDTFIPWVCSQWASAATVVILRKAQEEYVNVCEKRTVKLKKNKPKDEVSVGDIHESSVSLNEFPENSEVPITVYYDVSNQLVEISIIECVTRVPRKVIRAFSLSVPYQTSLKRFTFCKSHLTAELIYEINKLLLISNICELILDDSNVPEGNYFILLEQLSHLKYLSLNRCKINDEVCKNIFKNIHFDAPAAKTLQILDLGSNNITDDGATFIGSALRSNRCLLHINLSGNGITDSGFRRILDSLVEFQLNNEEKNAAAGRKVSYLQSKMAVYARCLDDLKSGNVHDSTESISGRKFGPKHHRLKKTTSIKSEPIRTFEDEAETMTRDIVGEFHDPFSPQNVVLRNELTYCKGNFVLCSLNIAYNHIEYPSVRKLSEVLEYQDGIFHTHYKDTGLLRIILEGNRIPETCAELDAIGWYLKKNVNFRKASDGKRRKGTTFHKKNLSHVVGLRQHSSSQLI</sequence>
<evidence type="ECO:0000313" key="1">
    <source>
        <dbReference type="EMBL" id="KAJ8711840.1"/>
    </source>
</evidence>
<proteinExistence type="predicted"/>
<keyword evidence="2" id="KW-1185">Reference proteome</keyword>
<reference evidence="1" key="1">
    <citation type="submission" date="2023-03" db="EMBL/GenBank/DDBJ databases">
        <title>Chromosome-level genomes of two armyworms, Mythimna separata and Mythimna loreyi, provide insights into the biosynthesis and reception of sex pheromones.</title>
        <authorList>
            <person name="Zhao H."/>
        </authorList>
    </citation>
    <scope>NUCLEOTIDE SEQUENCE</scope>
    <source>
        <strain evidence="1">BeijingLab</strain>
    </source>
</reference>
<protein>
    <submittedName>
        <fullName evidence="1">Uncharacterized protein</fullName>
    </submittedName>
</protein>
<organism evidence="1 2">
    <name type="scientific">Mythimna loreyi</name>
    <dbReference type="NCBI Taxonomy" id="667449"/>
    <lineage>
        <taxon>Eukaryota</taxon>
        <taxon>Metazoa</taxon>
        <taxon>Ecdysozoa</taxon>
        <taxon>Arthropoda</taxon>
        <taxon>Hexapoda</taxon>
        <taxon>Insecta</taxon>
        <taxon>Pterygota</taxon>
        <taxon>Neoptera</taxon>
        <taxon>Endopterygota</taxon>
        <taxon>Lepidoptera</taxon>
        <taxon>Glossata</taxon>
        <taxon>Ditrysia</taxon>
        <taxon>Noctuoidea</taxon>
        <taxon>Noctuidae</taxon>
        <taxon>Noctuinae</taxon>
        <taxon>Hadenini</taxon>
        <taxon>Mythimna</taxon>
    </lineage>
</organism>
<accession>A0ACC2QC52</accession>
<gene>
    <name evidence="1" type="ORF">PYW08_008794</name>
</gene>